<dbReference type="GO" id="GO:0071025">
    <property type="term" value="P:RNA surveillance"/>
    <property type="evidence" value="ECO:0007669"/>
    <property type="project" value="InterPro"/>
</dbReference>
<accession>A0A9W8N9T9</accession>
<dbReference type="InterPro" id="IPR038069">
    <property type="entry name" value="Pelota/DOM34_N"/>
</dbReference>
<keyword evidence="4" id="KW-1185">Reference proteome</keyword>
<gene>
    <name evidence="3" type="ORF">NPX13_g7529</name>
</gene>
<reference evidence="3" key="1">
    <citation type="submission" date="2022-07" db="EMBL/GenBank/DDBJ databases">
        <title>Genome Sequence of Xylaria arbuscula.</title>
        <authorList>
            <person name="Buettner E."/>
        </authorList>
    </citation>
    <scope>NUCLEOTIDE SEQUENCE</scope>
    <source>
        <strain evidence="3">VT107</strain>
    </source>
</reference>
<name>A0A9W8N9T9_9PEZI</name>
<dbReference type="PANTHER" id="PTHR10853">
    <property type="entry name" value="PELOTA"/>
    <property type="match status" value="1"/>
</dbReference>
<organism evidence="3 4">
    <name type="scientific">Xylaria arbuscula</name>
    <dbReference type="NCBI Taxonomy" id="114810"/>
    <lineage>
        <taxon>Eukaryota</taxon>
        <taxon>Fungi</taxon>
        <taxon>Dikarya</taxon>
        <taxon>Ascomycota</taxon>
        <taxon>Pezizomycotina</taxon>
        <taxon>Sordariomycetes</taxon>
        <taxon>Xylariomycetidae</taxon>
        <taxon>Xylariales</taxon>
        <taxon>Xylariaceae</taxon>
        <taxon>Xylaria</taxon>
    </lineage>
</organism>
<evidence type="ECO:0000313" key="3">
    <source>
        <dbReference type="EMBL" id="KAJ3565382.1"/>
    </source>
</evidence>
<dbReference type="Gene3D" id="2.30.30.870">
    <property type="entry name" value="Pelota, domain A"/>
    <property type="match status" value="1"/>
</dbReference>
<proteinExistence type="predicted"/>
<dbReference type="GO" id="GO:0032790">
    <property type="term" value="P:ribosome disassembly"/>
    <property type="evidence" value="ECO:0007669"/>
    <property type="project" value="TreeGrafter"/>
</dbReference>
<dbReference type="Proteomes" id="UP001148614">
    <property type="component" value="Unassembled WGS sequence"/>
</dbReference>
<dbReference type="InterPro" id="IPR042226">
    <property type="entry name" value="eFR1_2_sf"/>
</dbReference>
<comment type="caution">
    <text evidence="3">The sequence shown here is derived from an EMBL/GenBank/DDBJ whole genome shotgun (WGS) entry which is preliminary data.</text>
</comment>
<evidence type="ECO:0000259" key="2">
    <source>
        <dbReference type="SMART" id="SM01194"/>
    </source>
</evidence>
<dbReference type="VEuPathDB" id="FungiDB:F4678DRAFT_417235"/>
<dbReference type="EMBL" id="JANPWZ010001493">
    <property type="protein sequence ID" value="KAJ3565382.1"/>
    <property type="molecule type" value="Genomic_DNA"/>
</dbReference>
<evidence type="ECO:0000313" key="4">
    <source>
        <dbReference type="Proteomes" id="UP001148614"/>
    </source>
</evidence>
<dbReference type="SUPFAM" id="SSF159065">
    <property type="entry name" value="Dom34/Pelota N-terminal domain-like"/>
    <property type="match status" value="1"/>
</dbReference>
<dbReference type="Pfam" id="PF03464">
    <property type="entry name" value="eRF1_2"/>
    <property type="match status" value="1"/>
</dbReference>
<dbReference type="InterPro" id="IPR004405">
    <property type="entry name" value="TF_pelota"/>
</dbReference>
<dbReference type="GO" id="GO:0005737">
    <property type="term" value="C:cytoplasm"/>
    <property type="evidence" value="ECO:0007669"/>
    <property type="project" value="TreeGrafter"/>
</dbReference>
<feature type="compositionally biased region" description="Basic and acidic residues" evidence="1">
    <location>
        <begin position="248"/>
        <end position="265"/>
    </location>
</feature>
<dbReference type="PANTHER" id="PTHR10853:SF0">
    <property type="entry name" value="PROTEIN PELOTA HOMOLOG"/>
    <property type="match status" value="1"/>
</dbReference>
<dbReference type="Pfam" id="PF26356">
    <property type="entry name" value="Pelota_N"/>
    <property type="match status" value="1"/>
</dbReference>
<dbReference type="SUPFAM" id="SSF53137">
    <property type="entry name" value="Translational machinery components"/>
    <property type="match status" value="1"/>
</dbReference>
<feature type="domain" description="eRF1/Pelota-like N-terminal" evidence="2">
    <location>
        <begin position="10"/>
        <end position="132"/>
    </location>
</feature>
<dbReference type="GO" id="GO:0070651">
    <property type="term" value="P:nonfunctional rRNA decay"/>
    <property type="evidence" value="ECO:0007669"/>
    <property type="project" value="TreeGrafter"/>
</dbReference>
<dbReference type="GO" id="GO:0070481">
    <property type="term" value="P:nuclear-transcribed mRNA catabolic process, non-stop decay"/>
    <property type="evidence" value="ECO:0007669"/>
    <property type="project" value="InterPro"/>
</dbReference>
<dbReference type="InterPro" id="IPR005140">
    <property type="entry name" value="eRF1_Pelota-like_N"/>
</dbReference>
<evidence type="ECO:0000256" key="1">
    <source>
        <dbReference type="SAM" id="MobiDB-lite"/>
    </source>
</evidence>
<dbReference type="InterPro" id="IPR058547">
    <property type="entry name" value="Pelota_N"/>
</dbReference>
<dbReference type="GO" id="GO:0070966">
    <property type="term" value="P:nuclear-transcribed mRNA catabolic process, no-go decay"/>
    <property type="evidence" value="ECO:0007669"/>
    <property type="project" value="InterPro"/>
</dbReference>
<feature type="region of interest" description="Disordered" evidence="1">
    <location>
        <begin position="231"/>
        <end position="265"/>
    </location>
</feature>
<dbReference type="AlphaFoldDB" id="A0A9W8N9T9"/>
<protein>
    <recommendedName>
        <fullName evidence="2">eRF1/Pelota-like N-terminal domain-containing protein</fullName>
    </recommendedName>
</protein>
<sequence>MHIVGLKSSQRLLQIGEASVTLVPTDPEDMWHANNLISPEDIVKAHAIRNVQLIGTNNSERVHTELTIRVTSTFFDPIVSQLNVSGTVVVENPHVNLGQYHTLDLALNRPFTLWKNHGWDSVARETLSDALNQDKDGAVAAVVMQEGLANICLITAFRTILLQRVESAIPKKRSAASDQDSGMRRFFEKTLSTLIRSVDFSKPRPLLLASPGFVAGDFKKYITDEGARRVDKLRSPTQPQRSAQELRGNVDNERNEIFQGDEVHG</sequence>
<dbReference type="Gene3D" id="3.30.420.60">
    <property type="entry name" value="eRF1 domain 2"/>
    <property type="match status" value="1"/>
</dbReference>
<dbReference type="SMART" id="SM01194">
    <property type="entry name" value="eRF1_1"/>
    <property type="match status" value="1"/>
</dbReference>
<dbReference type="InterPro" id="IPR005141">
    <property type="entry name" value="eRF1_2"/>
</dbReference>
<dbReference type="FunFam" id="2.30.30.870:FF:000001">
    <property type="entry name" value="Protein pelota homolog"/>
    <property type="match status" value="1"/>
</dbReference>